<evidence type="ECO:0000256" key="1">
    <source>
        <dbReference type="ARBA" id="ARBA00004123"/>
    </source>
</evidence>
<gene>
    <name evidence="10" type="ORF">PPENT_87.1.T0010563</name>
</gene>
<keyword evidence="7" id="KW-0539">Nucleus</keyword>
<keyword evidence="5" id="KW-0677">Repeat</keyword>
<dbReference type="InterPro" id="IPR057672">
    <property type="entry name" value="TPR_IPO4/5"/>
</dbReference>
<evidence type="ECO:0000256" key="3">
    <source>
        <dbReference type="ARBA" id="ARBA00022448"/>
    </source>
</evidence>
<dbReference type="InterPro" id="IPR058584">
    <property type="entry name" value="IMB1_TNPO1-like_TPR"/>
</dbReference>
<dbReference type="Proteomes" id="UP000689195">
    <property type="component" value="Unassembled WGS sequence"/>
</dbReference>
<reference evidence="10" key="1">
    <citation type="submission" date="2021-01" db="EMBL/GenBank/DDBJ databases">
        <authorList>
            <consortium name="Genoscope - CEA"/>
            <person name="William W."/>
        </authorList>
    </citation>
    <scope>NUCLEOTIDE SEQUENCE</scope>
</reference>
<dbReference type="GO" id="GO:0006606">
    <property type="term" value="P:protein import into nucleus"/>
    <property type="evidence" value="ECO:0007669"/>
    <property type="project" value="InterPro"/>
</dbReference>
<evidence type="ECO:0000256" key="2">
    <source>
        <dbReference type="ARBA" id="ARBA00004496"/>
    </source>
</evidence>
<sequence length="1086" mass="123318">MAEFSNLTQEQLFQMLTFVLSGDNEKIKEATRVLKIYTKSVNCVGPLALIISQNENQQFRHLAGVLLKRNMAVNYDKLDATAQTQLKQLLLERFFAEPINPIRTSIGSLIGTIAIQTLGNNQWPELFQVLQNQTAKNQDIVIRQRGLMLLALIFDYSGDSLKPFYSVFYPFFIENLQDNDKQIRVQTVKCLISLFDNIEHMNKQEAQQYKTLVEPILRFVDQCIKEGDEDNAYHCFDAFGYLAESKLTILDTHLGMIVEYAASQNLLLNPKCSSKFKECVLDLIDNVVEYHKKVLNKNPTLLKQLIECLSLVIAQPYTEEELTQDEEPLQDVTLWLLETLVIGLGKKKTLFGLFLETIIKLVDSGDTNQMNAGFLILAAITEGLQDQIRRQLQNPIMNVIIPKGLKDERTPVRGATIKCLSYFSEWLCPEILSYDQIIIPEMINCLKSQDYKIYEKALLTIDIFAENMESEKILPYMQSLLPNLVQLFLQQTTTFIARRHCLSSIGSIIVSSKDAFATYLKDVSELLLQVLKEKDTPEIMSIKSEAIQVFGTIAESFKSNLEVQNQLITPLAPQIFELLTKHEDFEIREACLAFFYNMAAAQGEKFAPIFTQIISYTMKLAESKEGISYDKEKKEFSLDTESEDENQQGPMRVKVTQMDEKAAAIHALGQFALSVPQQFGQYFKPTFDILDETVDFFYDNIRMQTLQCYRDLIEGYALFRHNGVLPKVQLGLPAIENLDAEFLTFLQTDVIQKLIRVIAEDESYECVALAIDVIDHLTKKLGPQIVYKNLDDLAKVITLVLNKKIKCLGADLDSEGEGEEENDSDMNLNVLENLTDLIPTLAKNLKNGFVLMFREIFPHLATNLHKDKEIDDIICTVGCLAQIFEYEPSLIVECQQVVIPFLLNTVPAIGDQELNRNAAYALATYCEFGQQNDVASALPQIIQTLTNIFTSATTYREAAENATAAVCRILIRFPQALPLETTLDHIIAQLPFKGDVEENFTGLRFLVNLGNTIPDLITPRMEQVIKLLLDSLIQKEHYKLKEDQLNFIVSTVKGLIQNQQYKAVIENIILNVQDQGQKNKVIALLQ</sequence>
<evidence type="ECO:0000256" key="5">
    <source>
        <dbReference type="ARBA" id="ARBA00022737"/>
    </source>
</evidence>
<dbReference type="GO" id="GO:0005737">
    <property type="term" value="C:cytoplasm"/>
    <property type="evidence" value="ECO:0007669"/>
    <property type="project" value="UniProtKB-SubCell"/>
</dbReference>
<dbReference type="PANTHER" id="PTHR10527">
    <property type="entry name" value="IMPORTIN BETA"/>
    <property type="match status" value="1"/>
</dbReference>
<dbReference type="EMBL" id="CAJJDO010000001">
    <property type="protein sequence ID" value="CAD8132342.1"/>
    <property type="molecule type" value="Genomic_DNA"/>
</dbReference>
<protein>
    <submittedName>
        <fullName evidence="10">Uncharacterized protein</fullName>
    </submittedName>
</protein>
<keyword evidence="3" id="KW-0813">Transport</keyword>
<evidence type="ECO:0000256" key="6">
    <source>
        <dbReference type="ARBA" id="ARBA00022927"/>
    </source>
</evidence>
<evidence type="ECO:0000259" key="8">
    <source>
        <dbReference type="Pfam" id="PF25574"/>
    </source>
</evidence>
<dbReference type="InterPro" id="IPR040122">
    <property type="entry name" value="Importin_beta"/>
</dbReference>
<dbReference type="AlphaFoldDB" id="A0A8S1RY29"/>
<keyword evidence="6" id="KW-0653">Protein transport</keyword>
<evidence type="ECO:0000313" key="10">
    <source>
        <dbReference type="EMBL" id="CAD8132342.1"/>
    </source>
</evidence>
<feature type="domain" description="IPO4/5-like TPR repeats" evidence="9">
    <location>
        <begin position="102"/>
        <end position="259"/>
    </location>
</feature>
<accession>A0A8S1RY29</accession>
<comment type="subcellular location">
    <subcellularLocation>
        <location evidence="2">Cytoplasm</location>
    </subcellularLocation>
    <subcellularLocation>
        <location evidence="1">Nucleus</location>
    </subcellularLocation>
</comment>
<keyword evidence="11" id="KW-1185">Reference proteome</keyword>
<comment type="caution">
    <text evidence="10">The sequence shown here is derived from an EMBL/GenBank/DDBJ whole genome shotgun (WGS) entry which is preliminary data.</text>
</comment>
<evidence type="ECO:0000256" key="7">
    <source>
        <dbReference type="ARBA" id="ARBA00023242"/>
    </source>
</evidence>
<keyword evidence="4" id="KW-0963">Cytoplasm</keyword>
<name>A0A8S1RY29_9CILI</name>
<dbReference type="Pfam" id="PF25574">
    <property type="entry name" value="TPR_IMB1"/>
    <property type="match status" value="1"/>
</dbReference>
<evidence type="ECO:0000256" key="4">
    <source>
        <dbReference type="ARBA" id="ARBA00022490"/>
    </source>
</evidence>
<dbReference type="Pfam" id="PF25780">
    <property type="entry name" value="TPR_IPO5"/>
    <property type="match status" value="1"/>
</dbReference>
<evidence type="ECO:0000259" key="9">
    <source>
        <dbReference type="Pfam" id="PF25780"/>
    </source>
</evidence>
<dbReference type="FunFam" id="1.25.10.10:FF:001615">
    <property type="entry name" value="Uncharacterized protein"/>
    <property type="match status" value="1"/>
</dbReference>
<evidence type="ECO:0000313" key="11">
    <source>
        <dbReference type="Proteomes" id="UP000689195"/>
    </source>
</evidence>
<feature type="domain" description="Importin subunit beta-1/Transportin-1-like TPR repeats" evidence="8">
    <location>
        <begin position="376"/>
        <end position="582"/>
    </location>
</feature>
<proteinExistence type="predicted"/>
<organism evidence="10 11">
    <name type="scientific">Paramecium pentaurelia</name>
    <dbReference type="NCBI Taxonomy" id="43138"/>
    <lineage>
        <taxon>Eukaryota</taxon>
        <taxon>Sar</taxon>
        <taxon>Alveolata</taxon>
        <taxon>Ciliophora</taxon>
        <taxon>Intramacronucleata</taxon>
        <taxon>Oligohymenophorea</taxon>
        <taxon>Peniculida</taxon>
        <taxon>Parameciidae</taxon>
        <taxon>Paramecium</taxon>
    </lineage>
</organism>
<dbReference type="OrthoDB" id="7862313at2759"/>